<evidence type="ECO:0000313" key="2">
    <source>
        <dbReference type="EMBL" id="KAJ5363019.1"/>
    </source>
</evidence>
<dbReference type="Pfam" id="PF12796">
    <property type="entry name" value="Ank_2"/>
    <property type="match status" value="1"/>
</dbReference>
<organism evidence="2 3">
    <name type="scientific">Penicillium brevicompactum</name>
    <dbReference type="NCBI Taxonomy" id="5074"/>
    <lineage>
        <taxon>Eukaryota</taxon>
        <taxon>Fungi</taxon>
        <taxon>Dikarya</taxon>
        <taxon>Ascomycota</taxon>
        <taxon>Pezizomycotina</taxon>
        <taxon>Eurotiomycetes</taxon>
        <taxon>Eurotiomycetidae</taxon>
        <taxon>Eurotiales</taxon>
        <taxon>Aspergillaceae</taxon>
        <taxon>Penicillium</taxon>
    </lineage>
</organism>
<accession>A0A9W9RQ60</accession>
<dbReference type="Gene3D" id="1.25.40.20">
    <property type="entry name" value="Ankyrin repeat-containing domain"/>
    <property type="match status" value="1"/>
</dbReference>
<evidence type="ECO:0000256" key="1">
    <source>
        <dbReference type="SAM" id="MobiDB-lite"/>
    </source>
</evidence>
<dbReference type="InterPro" id="IPR002110">
    <property type="entry name" value="Ankyrin_rpt"/>
</dbReference>
<dbReference type="PANTHER" id="PTHR46224:SF64">
    <property type="entry name" value="IQ MOTIF AND ANKYRIN REPEAT DOMAIN-CONTAINING PROTEIN 1"/>
    <property type="match status" value="1"/>
</dbReference>
<dbReference type="PANTHER" id="PTHR46224">
    <property type="entry name" value="ANKYRIN REPEAT FAMILY PROTEIN"/>
    <property type="match status" value="1"/>
</dbReference>
<dbReference type="EMBL" id="JAPZBR010000002">
    <property type="protein sequence ID" value="KAJ5363019.1"/>
    <property type="molecule type" value="Genomic_DNA"/>
</dbReference>
<name>A0A9W9RQ60_PENBR</name>
<dbReference type="Proteomes" id="UP001148299">
    <property type="component" value="Unassembled WGS sequence"/>
</dbReference>
<dbReference type="InterPro" id="IPR036770">
    <property type="entry name" value="Ankyrin_rpt-contain_sf"/>
</dbReference>
<reference evidence="2" key="2">
    <citation type="journal article" date="2023" name="IMA Fungus">
        <title>Comparative genomic study of the Penicillium genus elucidates a diverse pangenome and 15 lateral gene transfer events.</title>
        <authorList>
            <person name="Petersen C."/>
            <person name="Sorensen T."/>
            <person name="Nielsen M.R."/>
            <person name="Sondergaard T.E."/>
            <person name="Sorensen J.L."/>
            <person name="Fitzpatrick D.A."/>
            <person name="Frisvad J.C."/>
            <person name="Nielsen K.L."/>
        </authorList>
    </citation>
    <scope>NUCLEOTIDE SEQUENCE</scope>
    <source>
        <strain evidence="2">IBT 35675</strain>
    </source>
</reference>
<evidence type="ECO:0000313" key="3">
    <source>
        <dbReference type="Proteomes" id="UP001148299"/>
    </source>
</evidence>
<keyword evidence="3" id="KW-1185">Reference proteome</keyword>
<feature type="region of interest" description="Disordered" evidence="1">
    <location>
        <begin position="1"/>
        <end position="23"/>
    </location>
</feature>
<proteinExistence type="predicted"/>
<comment type="caution">
    <text evidence="2">The sequence shown here is derived from an EMBL/GenBank/DDBJ whole genome shotgun (WGS) entry which is preliminary data.</text>
</comment>
<protein>
    <submittedName>
        <fullName evidence="2">Uncharacterized protein</fullName>
    </submittedName>
</protein>
<gene>
    <name evidence="2" type="ORF">N7541_003863</name>
</gene>
<dbReference type="InterPro" id="IPR051616">
    <property type="entry name" value="Cul2-RING_E3_ligase_SR"/>
</dbReference>
<sequence length="463" mass="52888">MSGDQRFQFPNKPGHHGGNAIETVQTETEYRIIEPPYRANYDELFALSISATRRMEPKELHQALQLSELPFYPRPPIDKNIGTKLSIFQDGFLEFKERVNPIHQTDGNNETRKCDTQQIIATATLRQTQEDRFVHWVTSDNDYLCHVRYHDLLDHEQLAEICIKYLQDLHTLWCTELRPMVELLDVERARKIMEDAHEKFPLLLYAVDSLFIHVSAAFRPSRLQTIDSRAEDLFNQLNKIFEVWKYYSSLKERSLDHEPRATNESLLDQLVEHDILQIVSIAMKNLVQVRDFPIKQDLGRALHIAVNKDHYEILDLLLTSVGPGEYSQLVFETLLPSAAFKGSLRSVEALLQNRADHSHKREIKWSKRFNGSALIAAIKSRHRSAMLVQTLLNAGADPNRKGGGHDDQTPLQAAVEMGYNPIIEALKAAGAMVHGDELTSLIRSKSSREVGPHKHILAAKSDI</sequence>
<reference evidence="2" key="1">
    <citation type="submission" date="2022-12" db="EMBL/GenBank/DDBJ databases">
        <authorList>
            <person name="Petersen C."/>
        </authorList>
    </citation>
    <scope>NUCLEOTIDE SEQUENCE</scope>
    <source>
        <strain evidence="2">IBT 35675</strain>
    </source>
</reference>
<dbReference type="SUPFAM" id="SSF48403">
    <property type="entry name" value="Ankyrin repeat"/>
    <property type="match status" value="1"/>
</dbReference>
<dbReference type="AlphaFoldDB" id="A0A9W9RQ60"/>